<accession>A0A7W2JJT9</accession>
<dbReference type="EMBL" id="JACGCU010000020">
    <property type="protein sequence ID" value="MBA6060193.1"/>
    <property type="molecule type" value="Genomic_DNA"/>
</dbReference>
<dbReference type="RefSeq" id="WP_182367529.1">
    <property type="nucleotide sequence ID" value="NZ_JACGCU010000020.1"/>
</dbReference>
<proteinExistence type="predicted"/>
<protein>
    <submittedName>
        <fullName evidence="2">Uncharacterized protein</fullName>
    </submittedName>
</protein>
<dbReference type="Proteomes" id="UP000556620">
    <property type="component" value="Unassembled WGS sequence"/>
</dbReference>
<feature type="transmembrane region" description="Helical" evidence="1">
    <location>
        <begin position="99"/>
        <end position="121"/>
    </location>
</feature>
<evidence type="ECO:0000313" key="3">
    <source>
        <dbReference type="Proteomes" id="UP000556620"/>
    </source>
</evidence>
<evidence type="ECO:0000313" key="2">
    <source>
        <dbReference type="EMBL" id="MBA6060193.1"/>
    </source>
</evidence>
<keyword evidence="1" id="KW-0812">Transmembrane</keyword>
<sequence>MTKFDYLKISGCLEEIRVFDHFSDVVQVIMRVDGVVIPNFKMPTAIYEELEEGSQVEFYALVQNSKNKIKNIAFVYAVRSANGRLLVVPSMRYKVQINILITAAIMAAIAFVASFIGFAYLVDYLFSGGRMSISGQGTLALWLASFIGLGVGAYFAGTGVYLFYKTTVLDTWQSIAPARVVERFSKLHR</sequence>
<evidence type="ECO:0000256" key="1">
    <source>
        <dbReference type="SAM" id="Phobius"/>
    </source>
</evidence>
<feature type="transmembrane region" description="Helical" evidence="1">
    <location>
        <begin position="141"/>
        <end position="164"/>
    </location>
</feature>
<name>A0A7W2JJT9_9PSED</name>
<gene>
    <name evidence="2" type="ORF">H4C44_13530</name>
</gene>
<keyword evidence="1" id="KW-1133">Transmembrane helix</keyword>
<reference evidence="2 3" key="1">
    <citation type="submission" date="2020-07" db="EMBL/GenBank/DDBJ databases">
        <title>Diversity of carbapenemase encoding genes among Pseudomonas putida group clinical isolates in a tertiary Brazilian hospital.</title>
        <authorList>
            <person name="Alberto-Lei F."/>
            <person name="Nodari C.S."/>
            <person name="Streling A.P."/>
            <person name="Paulino J.T."/>
            <person name="Bessa-Neto F.O."/>
            <person name="Cayo R."/>
            <person name="Gales A.C."/>
        </authorList>
    </citation>
    <scope>NUCLEOTIDE SEQUENCE [LARGE SCALE GENOMIC DNA]</scope>
    <source>
        <strain evidence="2 3">14535</strain>
    </source>
</reference>
<organism evidence="2 3">
    <name type="scientific">Pseudomonas juntendi</name>
    <dbReference type="NCBI Taxonomy" id="2666183"/>
    <lineage>
        <taxon>Bacteria</taxon>
        <taxon>Pseudomonadati</taxon>
        <taxon>Pseudomonadota</taxon>
        <taxon>Gammaproteobacteria</taxon>
        <taxon>Pseudomonadales</taxon>
        <taxon>Pseudomonadaceae</taxon>
        <taxon>Pseudomonas</taxon>
    </lineage>
</organism>
<comment type="caution">
    <text evidence="2">The sequence shown here is derived from an EMBL/GenBank/DDBJ whole genome shotgun (WGS) entry which is preliminary data.</text>
</comment>
<keyword evidence="1" id="KW-0472">Membrane</keyword>
<dbReference type="AlphaFoldDB" id="A0A7W2JJT9"/>